<dbReference type="EMBL" id="AP024270">
    <property type="protein sequence ID" value="BCP65289.1"/>
    <property type="molecule type" value="Genomic_DNA"/>
</dbReference>
<evidence type="ECO:0000313" key="2">
    <source>
        <dbReference type="Proteomes" id="UP000596099"/>
    </source>
</evidence>
<dbReference type="RefSeq" id="WP_011227742.1">
    <property type="nucleotide sequence ID" value="NZ_AP024270.1"/>
</dbReference>
<proteinExistence type="predicted"/>
<evidence type="ECO:0000313" key="1">
    <source>
        <dbReference type="EMBL" id="BCP65289.1"/>
    </source>
</evidence>
<name>A0A7R7TLS8_THETH</name>
<reference evidence="2" key="1">
    <citation type="submission" date="2021-01" db="EMBL/GenBank/DDBJ databases">
        <title>Complete Genome Sequence of Thermus thermophilus Strain HB5018, Isolated from Mine Onsen Hot Spring.</title>
        <authorList>
            <person name="Miyazaki K."/>
            <person name="Moriya T."/>
            <person name="Nemoto N."/>
            <person name="Oshima T."/>
            <person name="Yura K."/>
            <person name="Bessho Y."/>
        </authorList>
    </citation>
    <scope>NUCLEOTIDE SEQUENCE [LARGE SCALE GENOMIC DNA]</scope>
    <source>
        <strain evidence="2">HB5018</strain>
    </source>
</reference>
<dbReference type="AlphaFoldDB" id="A0A7R7TLS8"/>
<organism evidence="1 2">
    <name type="scientific">Thermus thermophilus</name>
    <dbReference type="NCBI Taxonomy" id="274"/>
    <lineage>
        <taxon>Bacteria</taxon>
        <taxon>Thermotogati</taxon>
        <taxon>Deinococcota</taxon>
        <taxon>Deinococci</taxon>
        <taxon>Thermales</taxon>
        <taxon>Thermaceae</taxon>
        <taxon>Thermus</taxon>
    </lineage>
</organism>
<sequence length="183" mass="20223">MKPEEAKALLEAAERAEEEARLRLVLLGGWYLVLWGGLWGVGNLLLAWSPEAGERFWTVAGPLGAALSFYLGARQGGRVQSLMGFQTFALWGLLTLFALLHWIPLLPPWTLAGESFLVSLVAFAYAYMGVLWRLPGMVWAGLGLFALDLLLFRLFPGLFHLGMAATGLLALVYGGVCLWRWTR</sequence>
<gene>
    <name evidence="1" type="ORF">TthHB5018_02230</name>
</gene>
<dbReference type="GeneID" id="3167987"/>
<accession>A0A7R7TLS8</accession>
<dbReference type="Proteomes" id="UP000596099">
    <property type="component" value="Chromosome"/>
</dbReference>
<protein>
    <submittedName>
        <fullName evidence="1">Uncharacterized protein</fullName>
    </submittedName>
</protein>